<dbReference type="InterPro" id="IPR015422">
    <property type="entry name" value="PyrdxlP-dep_Trfase_small"/>
</dbReference>
<dbReference type="FunFam" id="3.40.640.10:FF:000004">
    <property type="entry name" value="Acetylornithine aminotransferase"/>
    <property type="match status" value="1"/>
</dbReference>
<reference evidence="5" key="2">
    <citation type="journal article" date="2021" name="PeerJ">
        <title>Extensive microbial diversity within the chicken gut microbiome revealed by metagenomics and culture.</title>
        <authorList>
            <person name="Gilroy R."/>
            <person name="Ravi A."/>
            <person name="Getino M."/>
            <person name="Pursley I."/>
            <person name="Horton D.L."/>
            <person name="Alikhan N.F."/>
            <person name="Baker D."/>
            <person name="Gharbi K."/>
            <person name="Hall N."/>
            <person name="Watson M."/>
            <person name="Adriaenssens E.M."/>
            <person name="Foster-Nyarko E."/>
            <person name="Jarju S."/>
            <person name="Secka A."/>
            <person name="Antonio M."/>
            <person name="Oren A."/>
            <person name="Chaudhuri R.R."/>
            <person name="La Ragione R."/>
            <person name="Hildebrand F."/>
            <person name="Pallen M.J."/>
        </authorList>
    </citation>
    <scope>NUCLEOTIDE SEQUENCE</scope>
    <source>
        <strain evidence="5">CHK190-19873</strain>
    </source>
</reference>
<protein>
    <submittedName>
        <fullName evidence="5">Aminotransferase class III-fold pyridoxal phosphate-dependent enzyme</fullName>
    </submittedName>
</protein>
<dbReference type="AlphaFoldDB" id="A0A9D1EVI9"/>
<dbReference type="CDD" id="cd00610">
    <property type="entry name" value="OAT_like"/>
    <property type="match status" value="1"/>
</dbReference>
<evidence type="ECO:0000256" key="2">
    <source>
        <dbReference type="ARBA" id="ARBA00008954"/>
    </source>
</evidence>
<gene>
    <name evidence="5" type="ORF">IAB44_16070</name>
</gene>
<proteinExistence type="inferred from homology"/>
<dbReference type="InterPro" id="IPR015421">
    <property type="entry name" value="PyrdxlP-dep_Trfase_major"/>
</dbReference>
<dbReference type="GO" id="GO:0008483">
    <property type="term" value="F:transaminase activity"/>
    <property type="evidence" value="ECO:0007669"/>
    <property type="project" value="UniProtKB-KW"/>
</dbReference>
<dbReference type="InterPro" id="IPR015424">
    <property type="entry name" value="PyrdxlP-dep_Trfase"/>
</dbReference>
<comment type="caution">
    <text evidence="5">The sequence shown here is derived from an EMBL/GenBank/DDBJ whole genome shotgun (WGS) entry which is preliminary data.</text>
</comment>
<dbReference type="Pfam" id="PF00202">
    <property type="entry name" value="Aminotran_3"/>
    <property type="match status" value="1"/>
</dbReference>
<reference evidence="5" key="1">
    <citation type="submission" date="2020-10" db="EMBL/GenBank/DDBJ databases">
        <authorList>
            <person name="Gilroy R."/>
        </authorList>
    </citation>
    <scope>NUCLEOTIDE SEQUENCE</scope>
    <source>
        <strain evidence="5">CHK190-19873</strain>
    </source>
</reference>
<evidence type="ECO:0000256" key="1">
    <source>
        <dbReference type="ARBA" id="ARBA00001933"/>
    </source>
</evidence>
<dbReference type="Proteomes" id="UP000823935">
    <property type="component" value="Unassembled WGS sequence"/>
</dbReference>
<dbReference type="EMBL" id="DVIQ01000110">
    <property type="protein sequence ID" value="HIS33040.1"/>
    <property type="molecule type" value="Genomic_DNA"/>
</dbReference>
<dbReference type="GO" id="GO:0030170">
    <property type="term" value="F:pyridoxal phosphate binding"/>
    <property type="evidence" value="ECO:0007669"/>
    <property type="project" value="InterPro"/>
</dbReference>
<dbReference type="PANTHER" id="PTHR43094">
    <property type="entry name" value="AMINOTRANSFERASE"/>
    <property type="match status" value="1"/>
</dbReference>
<evidence type="ECO:0000256" key="4">
    <source>
        <dbReference type="RuleBase" id="RU003560"/>
    </source>
</evidence>
<organism evidence="5 6">
    <name type="scientific">Candidatus Limivivens intestinipullorum</name>
    <dbReference type="NCBI Taxonomy" id="2840858"/>
    <lineage>
        <taxon>Bacteria</taxon>
        <taxon>Bacillati</taxon>
        <taxon>Bacillota</taxon>
        <taxon>Clostridia</taxon>
        <taxon>Lachnospirales</taxon>
        <taxon>Lachnospiraceae</taxon>
        <taxon>Lachnospiraceae incertae sedis</taxon>
        <taxon>Candidatus Limivivens</taxon>
    </lineage>
</organism>
<accession>A0A9D1EVI9</accession>
<dbReference type="Gene3D" id="3.40.640.10">
    <property type="entry name" value="Type I PLP-dependent aspartate aminotransferase-like (Major domain)"/>
    <property type="match status" value="1"/>
</dbReference>
<keyword evidence="3 4" id="KW-0663">Pyridoxal phosphate</keyword>
<name>A0A9D1EVI9_9FIRM</name>
<comment type="similarity">
    <text evidence="2 4">Belongs to the class-III pyridoxal-phosphate-dependent aminotransferase family.</text>
</comment>
<dbReference type="GO" id="GO:0005829">
    <property type="term" value="C:cytosol"/>
    <property type="evidence" value="ECO:0007669"/>
    <property type="project" value="TreeGrafter"/>
</dbReference>
<keyword evidence="5" id="KW-0808">Transferase</keyword>
<dbReference type="Gene3D" id="3.90.1150.10">
    <property type="entry name" value="Aspartate Aminotransferase, domain 1"/>
    <property type="match status" value="1"/>
</dbReference>
<dbReference type="PANTHER" id="PTHR43094:SF1">
    <property type="entry name" value="AMINOTRANSFERASE CLASS-III"/>
    <property type="match status" value="1"/>
</dbReference>
<dbReference type="SUPFAM" id="SSF53383">
    <property type="entry name" value="PLP-dependent transferases"/>
    <property type="match status" value="1"/>
</dbReference>
<evidence type="ECO:0000313" key="5">
    <source>
        <dbReference type="EMBL" id="HIS33040.1"/>
    </source>
</evidence>
<sequence>MTREEVVRKHKMYNLQSWSVQGKINPKAIKKAEGIYLYDYDGQRYSDMSSQLVNMNLGHGNKEIVEAIREQAGKFCYMAPSYAVESRGNLAELIIKLMPDNMGKVFFTNAGADANENAIKIARMYTGRQKIFSRYRSYHGSTYGAANLTGEPRRYPSEPGIPGFVHFFDPYVYREKITFESEEEASRFYVEKLREQILYEGADNVAAIVMETITGSNGVIIPPKGYLPGVRKLCDEYGILMICDEVMTGWCRTGKMFAFENFGVKPDLVTFAKGVTCGYVPLGGVAVSKRIASYFDDHALLCGLTYSGHPLACAAGVACVNYYLEHDIAAHVRAVGAVLGEELEECKKRFACVGDVRYIGLFSAVELVKDKETKEALVPYGKDPQGIMGKIIGMLAQRGFMTYSHENMIIVAPPLIITEGQLREEMEKMKEVLDIVDKEFL</sequence>
<evidence type="ECO:0000256" key="3">
    <source>
        <dbReference type="ARBA" id="ARBA00022898"/>
    </source>
</evidence>
<comment type="cofactor">
    <cofactor evidence="1">
        <name>pyridoxal 5'-phosphate</name>
        <dbReference type="ChEBI" id="CHEBI:597326"/>
    </cofactor>
</comment>
<dbReference type="NCBIfam" id="NF004718">
    <property type="entry name" value="PRK06062.1"/>
    <property type="match status" value="1"/>
</dbReference>
<keyword evidence="5" id="KW-0032">Aminotransferase</keyword>
<dbReference type="InterPro" id="IPR005814">
    <property type="entry name" value="Aminotrans_3"/>
</dbReference>
<evidence type="ECO:0000313" key="6">
    <source>
        <dbReference type="Proteomes" id="UP000823935"/>
    </source>
</evidence>